<dbReference type="GO" id="GO:1990904">
    <property type="term" value="C:ribonucleoprotein complex"/>
    <property type="evidence" value="ECO:0007669"/>
    <property type="project" value="UniProtKB-KW"/>
</dbReference>
<reference evidence="6 7" key="1">
    <citation type="journal article" date="2011" name="Genome Biol. Evol.">
        <title>Complete nucleomorph genome sequence of the nonphotosynthetic alga Cryptomonas paramecium reveals a core nucleomorph gene set.</title>
        <authorList>
            <person name="Tanifuji G."/>
            <person name="Onodera N.T."/>
            <person name="Wheeler T.J."/>
            <person name="Dlutek M."/>
            <person name="Donaher N."/>
            <person name="Archibald J.M."/>
        </authorList>
    </citation>
    <scope>NUCLEOTIDE SEQUENCE [LARGE SCALE GENOMIC DNA]</scope>
    <source>
        <strain evidence="6 7">CCAP977/2A</strain>
    </source>
</reference>
<proteinExistence type="inferred from homology"/>
<dbReference type="EMBL" id="CP002173">
    <property type="protein sequence ID" value="AEA38934.1"/>
    <property type="molecule type" value="Genomic_DNA"/>
</dbReference>
<evidence type="ECO:0000259" key="5">
    <source>
        <dbReference type="Pfam" id="PF01775"/>
    </source>
</evidence>
<dbReference type="AlphaFoldDB" id="F2HHY8"/>
<geneLocation type="nucleomorph" evidence="6"/>
<dbReference type="PANTHER" id="PTHR10052">
    <property type="entry name" value="60S RIBOSOMAL PROTEIN L18A"/>
    <property type="match status" value="1"/>
</dbReference>
<dbReference type="HAMAP" id="MF_00273">
    <property type="entry name" value="Ribosomal_eL20"/>
    <property type="match status" value="1"/>
</dbReference>
<protein>
    <recommendedName>
        <fullName evidence="4">60S ribosomal protein L18a</fullName>
    </recommendedName>
</protein>
<dbReference type="PIRSF" id="PIRSF002190">
    <property type="entry name" value="Ribosomal_L18a"/>
    <property type="match status" value="1"/>
</dbReference>
<dbReference type="InterPro" id="IPR021138">
    <property type="entry name" value="Ribosomal_eL20_eukaryotes"/>
</dbReference>
<dbReference type="GO" id="GO:0006412">
    <property type="term" value="P:translation"/>
    <property type="evidence" value="ECO:0007669"/>
    <property type="project" value="InterPro"/>
</dbReference>
<evidence type="ECO:0000313" key="6">
    <source>
        <dbReference type="EMBL" id="AEA38934.1"/>
    </source>
</evidence>
<dbReference type="GO" id="GO:0003735">
    <property type="term" value="F:structural constituent of ribosome"/>
    <property type="evidence" value="ECO:0007669"/>
    <property type="project" value="InterPro"/>
</dbReference>
<accession>F2HHY8</accession>
<dbReference type="Pfam" id="PF01775">
    <property type="entry name" value="Ribosomal_L18A"/>
    <property type="match status" value="1"/>
</dbReference>
<feature type="domain" description="Large ribosomal subunit protein eL20" evidence="5">
    <location>
        <begin position="4"/>
        <end position="127"/>
    </location>
</feature>
<sequence length="152" mass="18048">MTWVREYYVIGKLTPSRKTSDSEIVVMKIFAKNKLNAKSNYFRNITATQKKKKAQIDVIDIKEIYEKNNKNIKEYGIWIKYKLNFKAVNMYKEYRDISASGAVGQMYSDISSKYKIKFNQIMVLRIERLSEKECLRSSIKQFHVHDIKFPNI</sequence>
<keyword evidence="6" id="KW-0542">Nucleomorph</keyword>
<evidence type="ECO:0000256" key="2">
    <source>
        <dbReference type="ARBA" id="ARBA00022980"/>
    </source>
</evidence>
<evidence type="ECO:0000256" key="4">
    <source>
        <dbReference type="PIRNR" id="PIRNR002190"/>
    </source>
</evidence>
<dbReference type="SUPFAM" id="SSF160374">
    <property type="entry name" value="RplX-like"/>
    <property type="match status" value="1"/>
</dbReference>
<organism evidence="6 7">
    <name type="scientific">Cryptomonas paramaecium</name>
    <dbReference type="NCBI Taxonomy" id="2898"/>
    <lineage>
        <taxon>Eukaryota</taxon>
        <taxon>Cryptophyceae</taxon>
        <taxon>Cryptomonadales</taxon>
        <taxon>Cryptomonadaceae</taxon>
        <taxon>Cryptomonas</taxon>
    </lineage>
</organism>
<dbReference type="InterPro" id="IPR023573">
    <property type="entry name" value="Ribosomal_eL20_dom"/>
</dbReference>
<dbReference type="Gene3D" id="3.10.20.10">
    <property type="match status" value="2"/>
</dbReference>
<keyword evidence="3 4" id="KW-0687">Ribonucleoprotein</keyword>
<dbReference type="RefSeq" id="XP_003239832.1">
    <property type="nucleotide sequence ID" value="XM_003239784.1"/>
</dbReference>
<keyword evidence="2 4" id="KW-0689">Ribosomal protein</keyword>
<evidence type="ECO:0000313" key="7">
    <source>
        <dbReference type="Proteomes" id="UP000243423"/>
    </source>
</evidence>
<name>F2HHY8_9CRYP</name>
<dbReference type="GeneID" id="10447176"/>
<comment type="similarity">
    <text evidence="1 4">Belongs to the eukaryotic ribosomal protein eL20 family.</text>
</comment>
<dbReference type="Proteomes" id="UP000243423">
    <property type="component" value="Nucleomorph 2"/>
</dbReference>
<dbReference type="InterPro" id="IPR028877">
    <property type="entry name" value="Ribosomal_eL20"/>
</dbReference>
<dbReference type="GO" id="GO:0005840">
    <property type="term" value="C:ribosome"/>
    <property type="evidence" value="ECO:0007669"/>
    <property type="project" value="UniProtKB-KW"/>
</dbReference>
<evidence type="ECO:0000256" key="3">
    <source>
        <dbReference type="ARBA" id="ARBA00023274"/>
    </source>
</evidence>
<gene>
    <name evidence="6" type="primary">rpl18A</name>
    <name evidence="6" type="ORF">CPARA_2gp276</name>
</gene>
<evidence type="ECO:0000256" key="1">
    <source>
        <dbReference type="ARBA" id="ARBA00009362"/>
    </source>
</evidence>